<keyword evidence="1" id="KW-0812">Transmembrane</keyword>
<gene>
    <name evidence="2" type="ORF">L195_g025663</name>
    <name evidence="3" type="ORF">L195_g026164</name>
</gene>
<feature type="non-terminal residue" evidence="2">
    <location>
        <position position="1"/>
    </location>
</feature>
<feature type="transmembrane region" description="Helical" evidence="1">
    <location>
        <begin position="19"/>
        <end position="41"/>
    </location>
</feature>
<evidence type="ECO:0000313" key="2">
    <source>
        <dbReference type="EMBL" id="PNY02357.1"/>
    </source>
</evidence>
<dbReference type="PANTHER" id="PTHR43269">
    <property type="entry name" value="SODIUM/PROTON ANTIPORTER 1-RELATED"/>
    <property type="match status" value="1"/>
</dbReference>
<dbReference type="GO" id="GO:0006814">
    <property type="term" value="P:sodium ion transport"/>
    <property type="evidence" value="ECO:0007669"/>
    <property type="project" value="InterPro"/>
</dbReference>
<sequence length="207" mass="22778">VDETSSQDFEDNYQPKTDLLKAVAVFAAAATGTVAINHSWVAANQDLAMALLFVIGYAGIIFEESLAFNKSGVGLLMAVSLWVIRSIGAPSTDIAVSELSHASAEVSEIVFFLLGAMTIVEIVDAHQGFKIVTDNIKTRKPRLLLWVDSWSCCCNSSKRWWCLDSYWRCHNNYAVDTWPNNYSANNEGFVFAFSHFSSCSTGSNVLD</sequence>
<evidence type="ECO:0000313" key="4">
    <source>
        <dbReference type="Proteomes" id="UP000236291"/>
    </source>
</evidence>
<dbReference type="STRING" id="57577.A0A2K3NH60"/>
<reference evidence="2 4" key="1">
    <citation type="journal article" date="2014" name="Am. J. Bot.">
        <title>Genome assembly and annotation for red clover (Trifolium pratense; Fabaceae).</title>
        <authorList>
            <person name="Istvanek J."/>
            <person name="Jaros M."/>
            <person name="Krenek A."/>
            <person name="Repkova J."/>
        </authorList>
    </citation>
    <scope>NUCLEOTIDE SEQUENCE [LARGE SCALE GENOMIC DNA]</scope>
    <source>
        <strain evidence="4">cv. Tatra</strain>
        <tissue evidence="2">Young leaves</tissue>
    </source>
</reference>
<keyword evidence="1" id="KW-1133">Transmembrane helix</keyword>
<protein>
    <submittedName>
        <fullName evidence="2">Na+/H+ antiporter</fullName>
    </submittedName>
</protein>
<accession>A0A2K3NH60</accession>
<dbReference type="EMBL" id="ASHM01021243">
    <property type="protein sequence ID" value="PNY02357.1"/>
    <property type="molecule type" value="Genomic_DNA"/>
</dbReference>
<evidence type="ECO:0000313" key="3">
    <source>
        <dbReference type="EMBL" id="PNY02844.1"/>
    </source>
</evidence>
<keyword evidence="1" id="KW-0472">Membrane</keyword>
<dbReference type="AlphaFoldDB" id="A0A2K3NH60"/>
<reference evidence="2 4" key="2">
    <citation type="journal article" date="2017" name="Front. Plant Sci.">
        <title>Gene Classification and Mining of Molecular Markers Useful in Red Clover (Trifolium pratense) Breeding.</title>
        <authorList>
            <person name="Istvanek J."/>
            <person name="Dluhosova J."/>
            <person name="Dluhos P."/>
            <person name="Patkova L."/>
            <person name="Nedelnik J."/>
            <person name="Repkova J."/>
        </authorList>
    </citation>
    <scope>NUCLEOTIDE SEQUENCE [LARGE SCALE GENOMIC DNA]</scope>
    <source>
        <strain evidence="4">cv. Tatra</strain>
        <tissue evidence="2">Young leaves</tissue>
    </source>
</reference>
<feature type="transmembrane region" description="Helical" evidence="1">
    <location>
        <begin position="47"/>
        <end position="66"/>
    </location>
</feature>
<organism evidence="2 4">
    <name type="scientific">Trifolium pratense</name>
    <name type="common">Red clover</name>
    <dbReference type="NCBI Taxonomy" id="57577"/>
    <lineage>
        <taxon>Eukaryota</taxon>
        <taxon>Viridiplantae</taxon>
        <taxon>Streptophyta</taxon>
        <taxon>Embryophyta</taxon>
        <taxon>Tracheophyta</taxon>
        <taxon>Spermatophyta</taxon>
        <taxon>Magnoliopsida</taxon>
        <taxon>eudicotyledons</taxon>
        <taxon>Gunneridae</taxon>
        <taxon>Pentapetalae</taxon>
        <taxon>rosids</taxon>
        <taxon>fabids</taxon>
        <taxon>Fabales</taxon>
        <taxon>Fabaceae</taxon>
        <taxon>Papilionoideae</taxon>
        <taxon>50 kb inversion clade</taxon>
        <taxon>NPAAA clade</taxon>
        <taxon>Hologalegina</taxon>
        <taxon>IRL clade</taxon>
        <taxon>Trifolieae</taxon>
        <taxon>Trifolium</taxon>
    </lineage>
</organism>
<dbReference type="GO" id="GO:0015297">
    <property type="term" value="F:antiporter activity"/>
    <property type="evidence" value="ECO:0007669"/>
    <property type="project" value="InterPro"/>
</dbReference>
<dbReference type="Proteomes" id="UP000236291">
    <property type="component" value="Unassembled WGS sequence"/>
</dbReference>
<name>A0A2K3NH60_TRIPR</name>
<comment type="caution">
    <text evidence="2">The sequence shown here is derived from an EMBL/GenBank/DDBJ whole genome shotgun (WGS) entry which is preliminary data.</text>
</comment>
<dbReference type="EMBL" id="ASHM01021882">
    <property type="protein sequence ID" value="PNY02844.1"/>
    <property type="molecule type" value="Genomic_DNA"/>
</dbReference>
<proteinExistence type="predicted"/>
<dbReference type="ExpressionAtlas" id="A0A2K3NH60">
    <property type="expression patterns" value="baseline"/>
</dbReference>
<dbReference type="InterPro" id="IPR045016">
    <property type="entry name" value="NhaD-like"/>
</dbReference>
<evidence type="ECO:0000256" key="1">
    <source>
        <dbReference type="SAM" id="Phobius"/>
    </source>
</evidence>
<dbReference type="PANTHER" id="PTHR43269:SF2">
    <property type="entry name" value="SODIUM_PROTON ANTIPORTER 1-RELATED"/>
    <property type="match status" value="1"/>
</dbReference>